<keyword evidence="6 8" id="KW-0560">Oxidoreductase</keyword>
<evidence type="ECO:0000259" key="7">
    <source>
        <dbReference type="Pfam" id="PF04321"/>
    </source>
</evidence>
<dbReference type="RefSeq" id="WP_141813713.1">
    <property type="nucleotide sequence ID" value="NZ_VFPL01000001.1"/>
</dbReference>
<dbReference type="EC" id="1.1.1.133" evidence="3 6"/>
<comment type="caution">
    <text evidence="8">The sequence shown here is derived from an EMBL/GenBank/DDBJ whole genome shotgun (WGS) entry which is preliminary data.</text>
</comment>
<feature type="domain" description="RmlD-like substrate binding" evidence="7">
    <location>
        <begin position="24"/>
        <end position="304"/>
    </location>
</feature>
<gene>
    <name evidence="8" type="primary">rfbD</name>
    <name evidence="8" type="ORF">F1649_14855</name>
</gene>
<comment type="function">
    <text evidence="6">Catalyzes the reduction of dTDP-6-deoxy-L-lyxo-4-hexulose to yield dTDP-L-rhamnose.</text>
</comment>
<dbReference type="Pfam" id="PF04321">
    <property type="entry name" value="RmlD_sub_bind"/>
    <property type="match status" value="1"/>
</dbReference>
<dbReference type="InterPro" id="IPR036291">
    <property type="entry name" value="NAD(P)-bd_dom_sf"/>
</dbReference>
<dbReference type="GO" id="GO:0008831">
    <property type="term" value="F:dTDP-4-dehydrorhamnose reductase activity"/>
    <property type="evidence" value="ECO:0007669"/>
    <property type="project" value="UniProtKB-EC"/>
</dbReference>
<evidence type="ECO:0000256" key="3">
    <source>
        <dbReference type="ARBA" id="ARBA00012929"/>
    </source>
</evidence>
<evidence type="ECO:0000256" key="5">
    <source>
        <dbReference type="ARBA" id="ARBA00048200"/>
    </source>
</evidence>
<proteinExistence type="inferred from homology"/>
<dbReference type="GO" id="GO:0019305">
    <property type="term" value="P:dTDP-rhamnose biosynthetic process"/>
    <property type="evidence" value="ECO:0007669"/>
    <property type="project" value="UniProtKB-UniPathway"/>
</dbReference>
<dbReference type="NCBIfam" id="TIGR01214">
    <property type="entry name" value="rmlD"/>
    <property type="match status" value="1"/>
</dbReference>
<dbReference type="PANTHER" id="PTHR10491">
    <property type="entry name" value="DTDP-4-DEHYDRORHAMNOSE REDUCTASE"/>
    <property type="match status" value="1"/>
</dbReference>
<dbReference type="Proteomes" id="UP000322918">
    <property type="component" value="Unassembled WGS sequence"/>
</dbReference>
<dbReference type="EMBL" id="VWNE01000024">
    <property type="protein sequence ID" value="KAA8481393.1"/>
    <property type="molecule type" value="Genomic_DNA"/>
</dbReference>
<dbReference type="InterPro" id="IPR005913">
    <property type="entry name" value="dTDP_dehydrorham_reduct"/>
</dbReference>
<dbReference type="SUPFAM" id="SSF51735">
    <property type="entry name" value="NAD(P)-binding Rossmann-fold domains"/>
    <property type="match status" value="1"/>
</dbReference>
<dbReference type="AlphaFoldDB" id="A0A5M9H386"/>
<protein>
    <recommendedName>
        <fullName evidence="4 6">dTDP-4-dehydrorhamnose reductase</fullName>
        <ecNumber evidence="3 6">1.1.1.133</ecNumber>
    </recommendedName>
</protein>
<accession>A0A5M9H386</accession>
<evidence type="ECO:0000256" key="4">
    <source>
        <dbReference type="ARBA" id="ARBA00017099"/>
    </source>
</evidence>
<keyword evidence="9" id="KW-1185">Reference proteome</keyword>
<dbReference type="Gene3D" id="3.40.50.720">
    <property type="entry name" value="NAD(P)-binding Rossmann-like Domain"/>
    <property type="match status" value="1"/>
</dbReference>
<name>A0A5M9H386_9SPHI</name>
<sequence>MNDINYTSLSASEVNIPPADLGTRIIVFGASGQLGQCLQQQAAVRGIKNINFLPEEKADILDKDIVAKVFADETPAYVINCAAYTAVDRAEDEIDTARKVNRDGVANLATVCRAHQSTLIHISTDFVFEGDVPKLLGETEPARPINIYGLTKLQGEAALAGIIHKYYILRTSWLYSEYGNNFVKTMLKLGRERDELGVIVDQVGTPTYGMDLASAIFDIIQSDVQAYGIYHYSNEGVASWYDFAKAIFDLSGTTVKLKPVKTSEYVTKAARPAFSVMDKSKIKDTFGLEIPYWRDSLSDCIGKLQDPDADAAGKLDS</sequence>
<dbReference type="Gene3D" id="3.90.25.10">
    <property type="entry name" value="UDP-galactose 4-epimerase, domain 1"/>
    <property type="match status" value="1"/>
</dbReference>
<dbReference type="CDD" id="cd05254">
    <property type="entry name" value="dTDP_HR_like_SDR_e"/>
    <property type="match status" value="1"/>
</dbReference>
<evidence type="ECO:0000256" key="6">
    <source>
        <dbReference type="RuleBase" id="RU364082"/>
    </source>
</evidence>
<organism evidence="8 9">
    <name type="scientific">Arcticibacter tournemirensis</name>
    <dbReference type="NCBI Taxonomy" id="699437"/>
    <lineage>
        <taxon>Bacteria</taxon>
        <taxon>Pseudomonadati</taxon>
        <taxon>Bacteroidota</taxon>
        <taxon>Sphingobacteriia</taxon>
        <taxon>Sphingobacteriales</taxon>
        <taxon>Sphingobacteriaceae</taxon>
        <taxon>Arcticibacter</taxon>
    </lineage>
</organism>
<dbReference type="InterPro" id="IPR029903">
    <property type="entry name" value="RmlD-like-bd"/>
</dbReference>
<comment type="similarity">
    <text evidence="2 6">Belongs to the dTDP-4-dehydrorhamnose reductase family.</text>
</comment>
<comment type="pathway">
    <text evidence="1 6">Carbohydrate biosynthesis; dTDP-L-rhamnose biosynthesis.</text>
</comment>
<evidence type="ECO:0000313" key="9">
    <source>
        <dbReference type="Proteomes" id="UP000322918"/>
    </source>
</evidence>
<dbReference type="GO" id="GO:0005829">
    <property type="term" value="C:cytosol"/>
    <property type="evidence" value="ECO:0007669"/>
    <property type="project" value="TreeGrafter"/>
</dbReference>
<evidence type="ECO:0000256" key="2">
    <source>
        <dbReference type="ARBA" id="ARBA00010944"/>
    </source>
</evidence>
<reference evidence="8 9" key="1">
    <citation type="submission" date="2019-09" db="EMBL/GenBank/DDBJ databases">
        <title>Pararcticibacter amylolyticus gen. nov., sp. nov., isolated from a rottenly hemp rope, and reclassification of Pedobacter tournemirensis as Pararcticibacter tournemirensis comb. nov.</title>
        <authorList>
            <person name="Cai Y."/>
        </authorList>
    </citation>
    <scope>NUCLEOTIDE SEQUENCE [LARGE SCALE GENOMIC DNA]</scope>
    <source>
        <strain evidence="8 9">TF5-37.2-LB10</strain>
    </source>
</reference>
<comment type="catalytic activity">
    <reaction evidence="5">
        <text>dTDP-beta-L-rhamnose + NADP(+) = dTDP-4-dehydro-beta-L-rhamnose + NADPH + H(+)</text>
        <dbReference type="Rhea" id="RHEA:21796"/>
        <dbReference type="ChEBI" id="CHEBI:15378"/>
        <dbReference type="ChEBI" id="CHEBI:57510"/>
        <dbReference type="ChEBI" id="CHEBI:57783"/>
        <dbReference type="ChEBI" id="CHEBI:58349"/>
        <dbReference type="ChEBI" id="CHEBI:62830"/>
        <dbReference type="EC" id="1.1.1.133"/>
    </reaction>
</comment>
<dbReference type="OrthoDB" id="9803892at2"/>
<evidence type="ECO:0000256" key="1">
    <source>
        <dbReference type="ARBA" id="ARBA00004781"/>
    </source>
</evidence>
<dbReference type="PANTHER" id="PTHR10491:SF4">
    <property type="entry name" value="METHIONINE ADENOSYLTRANSFERASE 2 SUBUNIT BETA"/>
    <property type="match status" value="1"/>
</dbReference>
<keyword evidence="6" id="KW-0521">NADP</keyword>
<evidence type="ECO:0000313" key="8">
    <source>
        <dbReference type="EMBL" id="KAA8481393.1"/>
    </source>
</evidence>
<dbReference type="UniPathway" id="UPA00124"/>